<dbReference type="Pfam" id="PF00465">
    <property type="entry name" value="Fe-ADH"/>
    <property type="match status" value="1"/>
</dbReference>
<dbReference type="Gene3D" id="3.40.50.1970">
    <property type="match status" value="1"/>
</dbReference>
<dbReference type="eggNOG" id="COG1454">
    <property type="taxonomic scope" value="Bacteria"/>
</dbReference>
<dbReference type="EMBL" id="CP002400">
    <property type="protein sequence ID" value="ADU26157.1"/>
    <property type="molecule type" value="Genomic_DNA"/>
</dbReference>
<evidence type="ECO:0000259" key="3">
    <source>
        <dbReference type="Pfam" id="PF25137"/>
    </source>
</evidence>
<dbReference type="GO" id="GO:0046872">
    <property type="term" value="F:metal ion binding"/>
    <property type="evidence" value="ECO:0007669"/>
    <property type="project" value="InterPro"/>
</dbReference>
<dbReference type="RefSeq" id="WP_013484529.1">
    <property type="nucleotide sequence ID" value="NC_014828.1"/>
</dbReference>
<evidence type="ECO:0000313" key="5">
    <source>
        <dbReference type="Proteomes" id="UP000001551"/>
    </source>
</evidence>
<protein>
    <submittedName>
        <fullName evidence="4">Iron-containing alcohol dehydrogenase</fullName>
    </submittedName>
</protein>
<sequence length="376" mass="40177">MEFQYYLPVNLIFGREKVNRLGETASLYGKKALIVTGRNSTKKTGLLDRATDSLKKAGIETVLFDKVEQNPLTSTACQGAALSRASGCDVVVGIGGGSAMDSAKAIAFLSKNEGDISDYIFGKKVSDQALPIVLVPTTCGTGSEGNGFAVLSNPENHDKKSLRCNAIVPKASIIDPELMTTMPRHILASVGFDALCHNMEAFISRIGQPMTDILSAEGIRLLGKYLIRAYTDPADLDAWDHISWGSTLGGMVIHTAGVTAPHGMEHPASGLHNIVHGGGLAALTPAVYEESISGAPEKFALISRSLGGKNETDCVDQIRHLLAQLHLSTHLGEQGIQNGDIDWMVENCMKVSAAGIANHPVVFDREALRNIYRKAL</sequence>
<evidence type="ECO:0000259" key="2">
    <source>
        <dbReference type="Pfam" id="PF00465"/>
    </source>
</evidence>
<gene>
    <name evidence="4" type="ordered locus">Ethha_0580</name>
</gene>
<dbReference type="InterPro" id="IPR001670">
    <property type="entry name" value="ADH_Fe/GldA"/>
</dbReference>
<organism evidence="4 5">
    <name type="scientific">Ethanoligenens harbinense (strain DSM 18485 / JCM 12961 / CGMCC 1.5033 / YUAN-3)</name>
    <dbReference type="NCBI Taxonomy" id="663278"/>
    <lineage>
        <taxon>Bacteria</taxon>
        <taxon>Bacillati</taxon>
        <taxon>Bacillota</taxon>
        <taxon>Clostridia</taxon>
        <taxon>Eubacteriales</taxon>
        <taxon>Oscillospiraceae</taxon>
        <taxon>Ethanoligenens</taxon>
    </lineage>
</organism>
<dbReference type="Gene3D" id="1.20.1090.10">
    <property type="entry name" value="Dehydroquinate synthase-like - alpha domain"/>
    <property type="match status" value="1"/>
</dbReference>
<evidence type="ECO:0000256" key="1">
    <source>
        <dbReference type="ARBA" id="ARBA00023002"/>
    </source>
</evidence>
<dbReference type="Pfam" id="PF25137">
    <property type="entry name" value="ADH_Fe_C"/>
    <property type="match status" value="1"/>
</dbReference>
<dbReference type="PANTHER" id="PTHR11496">
    <property type="entry name" value="ALCOHOL DEHYDROGENASE"/>
    <property type="match status" value="1"/>
</dbReference>
<dbReference type="AlphaFoldDB" id="E6U9G6"/>
<dbReference type="PANTHER" id="PTHR11496:SF104">
    <property type="entry name" value="3-DEOXY-ALPHA-D-MANNO-OCTULOSONATE 8-OXIDASE"/>
    <property type="match status" value="1"/>
</dbReference>
<dbReference type="STRING" id="663278.Ethha_0580"/>
<proteinExistence type="predicted"/>
<dbReference type="SUPFAM" id="SSF56796">
    <property type="entry name" value="Dehydroquinate synthase-like"/>
    <property type="match status" value="1"/>
</dbReference>
<dbReference type="InterPro" id="IPR056798">
    <property type="entry name" value="ADH_Fe_C"/>
</dbReference>
<dbReference type="CDD" id="cd08185">
    <property type="entry name" value="Fe-ADH-like"/>
    <property type="match status" value="1"/>
</dbReference>
<dbReference type="Proteomes" id="UP000001551">
    <property type="component" value="Chromosome"/>
</dbReference>
<feature type="domain" description="Fe-containing alcohol dehydrogenase-like C-terminal" evidence="3">
    <location>
        <begin position="188"/>
        <end position="376"/>
    </location>
</feature>
<dbReference type="GO" id="GO:0004022">
    <property type="term" value="F:alcohol dehydrogenase (NAD+) activity"/>
    <property type="evidence" value="ECO:0007669"/>
    <property type="project" value="TreeGrafter"/>
</dbReference>
<evidence type="ECO:0000313" key="4">
    <source>
        <dbReference type="EMBL" id="ADU26157.1"/>
    </source>
</evidence>
<keyword evidence="5" id="KW-1185">Reference proteome</keyword>
<dbReference type="FunFam" id="3.40.50.1970:FF:000003">
    <property type="entry name" value="Alcohol dehydrogenase, iron-containing"/>
    <property type="match status" value="1"/>
</dbReference>
<name>E6U9G6_ETHHY</name>
<keyword evidence="1" id="KW-0560">Oxidoreductase</keyword>
<dbReference type="HOGENOM" id="CLU_007207_0_0_9"/>
<accession>E6U9G6</accession>
<dbReference type="InterPro" id="IPR039697">
    <property type="entry name" value="Alcohol_dehydrogenase_Fe"/>
</dbReference>
<feature type="domain" description="Alcohol dehydrogenase iron-type/glycerol dehydrogenase GldA" evidence="2">
    <location>
        <begin position="8"/>
        <end position="176"/>
    </location>
</feature>
<reference evidence="4 5" key="1">
    <citation type="submission" date="2010-12" db="EMBL/GenBank/DDBJ databases">
        <title>Complete sequence of Ethanoligenens harbinense YUAN-3.</title>
        <authorList>
            <person name="Lucas S."/>
            <person name="Copeland A."/>
            <person name="Lapidus A."/>
            <person name="Cheng J.-F."/>
            <person name="Bruce D."/>
            <person name="Goodwin L."/>
            <person name="Pitluck S."/>
            <person name="Chertkov O."/>
            <person name="Misra M."/>
            <person name="Detter J.C."/>
            <person name="Han C."/>
            <person name="Tapia R."/>
            <person name="Land M."/>
            <person name="Hauser L."/>
            <person name="Jeffries C."/>
            <person name="Kyrpides N."/>
            <person name="Ivanova N."/>
            <person name="Mikhailova N."/>
            <person name="Wang A."/>
            <person name="Mouttaki H."/>
            <person name="He Z."/>
            <person name="Zhou J."/>
            <person name="Hemme C.L."/>
            <person name="Woyke T."/>
        </authorList>
    </citation>
    <scope>NUCLEOTIDE SEQUENCE [LARGE SCALE GENOMIC DNA]</scope>
    <source>
        <strain evidence="5">DSM 18485 / JCM 12961 / CGMCC 1.5033 / YUAN-3</strain>
    </source>
</reference>
<dbReference type="KEGG" id="eha:Ethha_0580"/>